<comment type="caution">
    <text evidence="1">The sequence shown here is derived from an EMBL/GenBank/DDBJ whole genome shotgun (WGS) entry which is preliminary data.</text>
</comment>
<dbReference type="InterPro" id="IPR029069">
    <property type="entry name" value="HotDog_dom_sf"/>
</dbReference>
<evidence type="ECO:0000313" key="1">
    <source>
        <dbReference type="EMBL" id="GGB07263.1"/>
    </source>
</evidence>
<reference evidence="1" key="1">
    <citation type="journal article" date="2014" name="Int. J. Syst. Evol. Microbiol.">
        <title>Complete genome sequence of Corynebacterium casei LMG S-19264T (=DSM 44701T), isolated from a smear-ripened cheese.</title>
        <authorList>
            <consortium name="US DOE Joint Genome Institute (JGI-PGF)"/>
            <person name="Walter F."/>
            <person name="Albersmeier A."/>
            <person name="Kalinowski J."/>
            <person name="Ruckert C."/>
        </authorList>
    </citation>
    <scope>NUCLEOTIDE SEQUENCE</scope>
    <source>
        <strain evidence="1">CGMCC 1.15082</strain>
    </source>
</reference>
<gene>
    <name evidence="1" type="ORF">GCM10011491_39210</name>
</gene>
<reference evidence="1" key="2">
    <citation type="submission" date="2020-09" db="EMBL/GenBank/DDBJ databases">
        <authorList>
            <person name="Sun Q."/>
            <person name="Zhou Y."/>
        </authorList>
    </citation>
    <scope>NUCLEOTIDE SEQUENCE</scope>
    <source>
        <strain evidence="1">CGMCC 1.15082</strain>
    </source>
</reference>
<proteinExistence type="predicted"/>
<dbReference type="EMBL" id="BMHH01000022">
    <property type="protein sequence ID" value="GGB07263.1"/>
    <property type="molecule type" value="Genomic_DNA"/>
</dbReference>
<protein>
    <recommendedName>
        <fullName evidence="3">PaaI family thioesterase</fullName>
    </recommendedName>
</protein>
<sequence length="76" mass="8267">MEDILSFAHQVFDAQPFSQFIGARLTNVGPGSAELSLTISDNLKQQHGFVHGGVLRAIWQTMPLPLPAGLHWAAMP</sequence>
<evidence type="ECO:0008006" key="3">
    <source>
        <dbReference type="Google" id="ProtNLM"/>
    </source>
</evidence>
<dbReference type="AlphaFoldDB" id="A0A916SPT0"/>
<dbReference type="Proteomes" id="UP000646478">
    <property type="component" value="Unassembled WGS sequence"/>
</dbReference>
<name>A0A916SPT0_9HYPH</name>
<accession>A0A916SPT0</accession>
<organism evidence="1 2">
    <name type="scientific">Brucella endophytica</name>
    <dbReference type="NCBI Taxonomy" id="1963359"/>
    <lineage>
        <taxon>Bacteria</taxon>
        <taxon>Pseudomonadati</taxon>
        <taxon>Pseudomonadota</taxon>
        <taxon>Alphaproteobacteria</taxon>
        <taxon>Hyphomicrobiales</taxon>
        <taxon>Brucellaceae</taxon>
        <taxon>Brucella/Ochrobactrum group</taxon>
        <taxon>Brucella</taxon>
    </lineage>
</organism>
<keyword evidence="2" id="KW-1185">Reference proteome</keyword>
<evidence type="ECO:0000313" key="2">
    <source>
        <dbReference type="Proteomes" id="UP000646478"/>
    </source>
</evidence>
<dbReference type="RefSeq" id="WP_236016284.1">
    <property type="nucleotide sequence ID" value="NZ_BMHH01000022.1"/>
</dbReference>
<dbReference type="SUPFAM" id="SSF54637">
    <property type="entry name" value="Thioesterase/thiol ester dehydrase-isomerase"/>
    <property type="match status" value="1"/>
</dbReference>
<dbReference type="Gene3D" id="3.10.129.10">
    <property type="entry name" value="Hotdog Thioesterase"/>
    <property type="match status" value="1"/>
</dbReference>